<evidence type="ECO:0000313" key="1">
    <source>
        <dbReference type="EMBL" id="KAK9831044.1"/>
    </source>
</evidence>
<name>A0AAW1RBC6_9CHLO</name>
<proteinExistence type="predicted"/>
<protein>
    <submittedName>
        <fullName evidence="1">Uncharacterized protein</fullName>
    </submittedName>
</protein>
<sequence length="210" mass="22891">MLKKTSGTMRSASLVPLAGNVMGLSLEAAAEVVRQVINAYPDLEEGLVTHADGRPRVPEKQGALFVCRLLGEVALLYKVKVLEGLGFERGAISAAATSTFRLPIAPLFNFRPVSPKQLAPLPFLSFQGLPARMAMYDFRLLCVGNRGYYACSMQPDRAAGHCWFRRSEDAMEAQKRLSAVSLSPAAPCPLMIKLCPCWPGDQHMIPPAFL</sequence>
<keyword evidence="2" id="KW-1185">Reference proteome</keyword>
<comment type="caution">
    <text evidence="1">The sequence shown here is derived from an EMBL/GenBank/DDBJ whole genome shotgun (WGS) entry which is preliminary data.</text>
</comment>
<dbReference type="Proteomes" id="UP001438707">
    <property type="component" value="Unassembled WGS sequence"/>
</dbReference>
<reference evidence="1 2" key="1">
    <citation type="journal article" date="2024" name="Nat. Commun.">
        <title>Phylogenomics reveals the evolutionary origins of lichenization in chlorophyte algae.</title>
        <authorList>
            <person name="Puginier C."/>
            <person name="Libourel C."/>
            <person name="Otte J."/>
            <person name="Skaloud P."/>
            <person name="Haon M."/>
            <person name="Grisel S."/>
            <person name="Petersen M."/>
            <person name="Berrin J.G."/>
            <person name="Delaux P.M."/>
            <person name="Dal Grande F."/>
            <person name="Keller J."/>
        </authorList>
    </citation>
    <scope>NUCLEOTIDE SEQUENCE [LARGE SCALE GENOMIC DNA]</scope>
    <source>
        <strain evidence="1 2">SAG 2145</strain>
    </source>
</reference>
<dbReference type="EMBL" id="JALJOS010000014">
    <property type="protein sequence ID" value="KAK9831044.1"/>
    <property type="molecule type" value="Genomic_DNA"/>
</dbReference>
<evidence type="ECO:0000313" key="2">
    <source>
        <dbReference type="Proteomes" id="UP001438707"/>
    </source>
</evidence>
<accession>A0AAW1RBC6</accession>
<organism evidence="1 2">
    <name type="scientific">Apatococcus lobatus</name>
    <dbReference type="NCBI Taxonomy" id="904363"/>
    <lineage>
        <taxon>Eukaryota</taxon>
        <taxon>Viridiplantae</taxon>
        <taxon>Chlorophyta</taxon>
        <taxon>core chlorophytes</taxon>
        <taxon>Trebouxiophyceae</taxon>
        <taxon>Chlorellales</taxon>
        <taxon>Chlorellaceae</taxon>
        <taxon>Apatococcus</taxon>
    </lineage>
</organism>
<dbReference type="AlphaFoldDB" id="A0AAW1RBC6"/>
<gene>
    <name evidence="1" type="ORF">WJX74_001001</name>
</gene>